<feature type="compositionally biased region" description="Polar residues" evidence="4">
    <location>
        <begin position="50"/>
        <end position="77"/>
    </location>
</feature>
<reference evidence="6" key="1">
    <citation type="submission" date="2016-05" db="EMBL/GenBank/DDBJ databases">
        <title>Comparative genomics of biotechnologically important yeasts.</title>
        <authorList>
            <consortium name="DOE Joint Genome Institute"/>
            <person name="Riley R."/>
            <person name="Haridas S."/>
            <person name="Wolfe K.H."/>
            <person name="Lopes M.R."/>
            <person name="Hittinger C.T."/>
            <person name="Goker M."/>
            <person name="Salamov A."/>
            <person name="Wisecaver J."/>
            <person name="Long T.M."/>
            <person name="Aerts A.L."/>
            <person name="Barry K."/>
            <person name="Choi C."/>
            <person name="Clum A."/>
            <person name="Coughlan A.Y."/>
            <person name="Deshpande S."/>
            <person name="Douglass A.P."/>
            <person name="Hanson S.J."/>
            <person name="Klenk H.-P."/>
            <person name="Labutti K."/>
            <person name="Lapidus A."/>
            <person name="Lindquist E."/>
            <person name="Lipzen A."/>
            <person name="Meier-Kolthoff J.P."/>
            <person name="Ohm R.A."/>
            <person name="Otillar R.P."/>
            <person name="Pangilinan J."/>
            <person name="Peng Y."/>
            <person name="Rokas A."/>
            <person name="Rosa C.A."/>
            <person name="Scheuner C."/>
            <person name="Sibirny A.A."/>
            <person name="Slot J.C."/>
            <person name="Stielow J.B."/>
            <person name="Sun H."/>
            <person name="Kurtzman C.P."/>
            <person name="Blackwell M."/>
            <person name="Grigoriev I.V."/>
            <person name="Jeffries T.W."/>
        </authorList>
    </citation>
    <scope>NUCLEOTIDE SEQUENCE [LARGE SCALE GENOMIC DNA]</scope>
    <source>
        <strain evidence="6">NRRL Y-1933</strain>
    </source>
</reference>
<dbReference type="GO" id="GO:0010772">
    <property type="term" value="P:meiotic DNA recombinase assembly involved in reciprocal meiotic recombination"/>
    <property type="evidence" value="ECO:0007669"/>
    <property type="project" value="TreeGrafter"/>
</dbReference>
<evidence type="ECO:0000313" key="6">
    <source>
        <dbReference type="Proteomes" id="UP000095085"/>
    </source>
</evidence>
<dbReference type="GO" id="GO:0000709">
    <property type="term" value="P:meiotic joint molecule formation"/>
    <property type="evidence" value="ECO:0007669"/>
    <property type="project" value="TreeGrafter"/>
</dbReference>
<sequence length="183" mass="20822">MFKSVPPSDINSNSSHYQYSHTTKNMTSNEDDPSLNLNTNHISEDDGDNQLISPSTNNLPSKSTNPNLNVQQPLNFATTDNNNNDDDDTTPRTTSNETEDLYQQRILLKEQRLEDIKNQCSKLISELDSNSNPEAIVKKHISQLKKYNELKDIALGLVTMIADQRQLRTTDILEEMKVELRDD</sequence>
<organism evidence="5 6">
    <name type="scientific">Hyphopichia burtonii NRRL Y-1933</name>
    <dbReference type="NCBI Taxonomy" id="984485"/>
    <lineage>
        <taxon>Eukaryota</taxon>
        <taxon>Fungi</taxon>
        <taxon>Dikarya</taxon>
        <taxon>Ascomycota</taxon>
        <taxon>Saccharomycotina</taxon>
        <taxon>Pichiomycetes</taxon>
        <taxon>Debaryomycetaceae</taxon>
        <taxon>Hyphopichia</taxon>
    </lineage>
</organism>
<name>A0A1E4RCE3_9ASCO</name>
<dbReference type="GO" id="GO:0032798">
    <property type="term" value="C:Swi5-Sfr1 complex"/>
    <property type="evidence" value="ECO:0007669"/>
    <property type="project" value="TreeGrafter"/>
</dbReference>
<dbReference type="Pfam" id="PF07061">
    <property type="entry name" value="Swi5"/>
    <property type="match status" value="1"/>
</dbReference>
<evidence type="ECO:0000256" key="2">
    <source>
        <dbReference type="ARBA" id="ARBA00022763"/>
    </source>
</evidence>
<dbReference type="AlphaFoldDB" id="A0A1E4RCE3"/>
<dbReference type="Gene3D" id="1.20.5.170">
    <property type="match status" value="1"/>
</dbReference>
<dbReference type="PANTHER" id="PTHR28529">
    <property type="entry name" value="DNA REPAIR PROTEIN SWI5 HOMOLOG"/>
    <property type="match status" value="1"/>
</dbReference>
<keyword evidence="6" id="KW-1185">Reference proteome</keyword>
<dbReference type="GeneID" id="30994143"/>
<comment type="similarity">
    <text evidence="1">Belongs to the SWI5/SAE3 family.</text>
</comment>
<feature type="region of interest" description="Disordered" evidence="4">
    <location>
        <begin position="1"/>
        <end position="99"/>
    </location>
</feature>
<protein>
    <recommendedName>
        <fullName evidence="7">Swi5-domain-containing protein</fullName>
    </recommendedName>
</protein>
<dbReference type="PANTHER" id="PTHR28529:SF2">
    <property type="entry name" value="DNA REPAIR PROTEIN SWI5 HOMOLOG"/>
    <property type="match status" value="1"/>
</dbReference>
<proteinExistence type="inferred from homology"/>
<dbReference type="InterPro" id="IPR010760">
    <property type="entry name" value="DNA-repair_Swi5"/>
</dbReference>
<accession>A0A1E4RCE3</accession>
<dbReference type="Proteomes" id="UP000095085">
    <property type="component" value="Unassembled WGS sequence"/>
</dbReference>
<dbReference type="RefSeq" id="XP_020073960.1">
    <property type="nucleotide sequence ID" value="XM_020219593.1"/>
</dbReference>
<gene>
    <name evidence="5" type="ORF">HYPBUDRAFT_13595</name>
</gene>
<dbReference type="OrthoDB" id="255837at2759"/>
<keyword evidence="3" id="KW-0234">DNA repair</keyword>
<evidence type="ECO:0000256" key="1">
    <source>
        <dbReference type="ARBA" id="ARBA00008060"/>
    </source>
</evidence>
<dbReference type="EMBL" id="KV454546">
    <property type="protein sequence ID" value="ODV64893.1"/>
    <property type="molecule type" value="Genomic_DNA"/>
</dbReference>
<feature type="compositionally biased region" description="Polar residues" evidence="4">
    <location>
        <begin position="9"/>
        <end position="28"/>
    </location>
</feature>
<evidence type="ECO:0000256" key="3">
    <source>
        <dbReference type="ARBA" id="ARBA00023204"/>
    </source>
</evidence>
<evidence type="ECO:0000313" key="5">
    <source>
        <dbReference type="EMBL" id="ODV64893.1"/>
    </source>
</evidence>
<evidence type="ECO:0000256" key="4">
    <source>
        <dbReference type="SAM" id="MobiDB-lite"/>
    </source>
</evidence>
<dbReference type="GO" id="GO:0034974">
    <property type="term" value="C:Swi5-Swi2 complex"/>
    <property type="evidence" value="ECO:0007669"/>
    <property type="project" value="TreeGrafter"/>
</dbReference>
<evidence type="ECO:0008006" key="7">
    <source>
        <dbReference type="Google" id="ProtNLM"/>
    </source>
</evidence>
<keyword evidence="2" id="KW-0227">DNA damage</keyword>